<feature type="region of interest" description="Disordered" evidence="6">
    <location>
        <begin position="202"/>
        <end position="362"/>
    </location>
</feature>
<dbReference type="GO" id="GO:0005634">
    <property type="term" value="C:nucleus"/>
    <property type="evidence" value="ECO:0007669"/>
    <property type="project" value="UniProtKB-SubCell"/>
</dbReference>
<evidence type="ECO:0000256" key="5">
    <source>
        <dbReference type="ARBA" id="ARBA00023242"/>
    </source>
</evidence>
<dbReference type="Proteomes" id="UP001059596">
    <property type="component" value="Unassembled WGS sequence"/>
</dbReference>
<name>A0A9P9YKM9_9MUSC</name>
<comment type="caution">
    <text evidence="8">The sequence shown here is derived from an EMBL/GenBank/DDBJ whole genome shotgun (WGS) entry which is preliminary data.</text>
</comment>
<dbReference type="PANTHER" id="PTHR23185:SF0">
    <property type="entry name" value="PROTEIN VIRILIZER HOMOLOG"/>
    <property type="match status" value="1"/>
</dbReference>
<feature type="compositionally biased region" description="Basic and acidic residues" evidence="6">
    <location>
        <begin position="237"/>
        <end position="260"/>
    </location>
</feature>
<feature type="domain" description="Virilizer N-terminal" evidence="7">
    <location>
        <begin position="6"/>
        <end position="276"/>
    </location>
</feature>
<evidence type="ECO:0000256" key="4">
    <source>
        <dbReference type="ARBA" id="ARBA00023187"/>
    </source>
</evidence>
<evidence type="ECO:0000313" key="9">
    <source>
        <dbReference type="Proteomes" id="UP001059596"/>
    </source>
</evidence>
<dbReference type="GO" id="GO:0003723">
    <property type="term" value="F:RNA binding"/>
    <property type="evidence" value="ECO:0007669"/>
    <property type="project" value="TreeGrafter"/>
</dbReference>
<evidence type="ECO:0000313" key="8">
    <source>
        <dbReference type="EMBL" id="KAI8038681.1"/>
    </source>
</evidence>
<protein>
    <recommendedName>
        <fullName evidence="7">Virilizer N-terminal domain-containing protein</fullName>
    </recommendedName>
</protein>
<keyword evidence="5" id="KW-0539">Nucleus</keyword>
<proteinExistence type="inferred from homology"/>
<gene>
    <name evidence="8" type="ORF">M5D96_008589</name>
</gene>
<dbReference type="GO" id="GO:0008380">
    <property type="term" value="P:RNA splicing"/>
    <property type="evidence" value="ECO:0007669"/>
    <property type="project" value="UniProtKB-KW"/>
</dbReference>
<feature type="compositionally biased region" description="Basic and acidic residues" evidence="6">
    <location>
        <begin position="202"/>
        <end position="214"/>
    </location>
</feature>
<dbReference type="GO" id="GO:0036396">
    <property type="term" value="C:RNA N6-methyladenosine methyltransferase complex"/>
    <property type="evidence" value="ECO:0007669"/>
    <property type="project" value="TreeGrafter"/>
</dbReference>
<dbReference type="InterPro" id="IPR026736">
    <property type="entry name" value="Virilizer"/>
</dbReference>
<organism evidence="8 9">
    <name type="scientific">Drosophila gunungcola</name>
    <name type="common">fruit fly</name>
    <dbReference type="NCBI Taxonomy" id="103775"/>
    <lineage>
        <taxon>Eukaryota</taxon>
        <taxon>Metazoa</taxon>
        <taxon>Ecdysozoa</taxon>
        <taxon>Arthropoda</taxon>
        <taxon>Hexapoda</taxon>
        <taxon>Insecta</taxon>
        <taxon>Pterygota</taxon>
        <taxon>Neoptera</taxon>
        <taxon>Endopterygota</taxon>
        <taxon>Diptera</taxon>
        <taxon>Brachycera</taxon>
        <taxon>Muscomorpha</taxon>
        <taxon>Ephydroidea</taxon>
        <taxon>Drosophilidae</taxon>
        <taxon>Drosophila</taxon>
        <taxon>Sophophora</taxon>
    </lineage>
</organism>
<dbReference type="GO" id="GO:0006397">
    <property type="term" value="P:mRNA processing"/>
    <property type="evidence" value="ECO:0007669"/>
    <property type="project" value="UniProtKB-KW"/>
</dbReference>
<dbReference type="InterPro" id="IPR031801">
    <property type="entry name" value="VIR_N"/>
</dbReference>
<comment type="subcellular location">
    <subcellularLocation>
        <location evidence="1">Nucleus</location>
    </subcellularLocation>
</comment>
<dbReference type="Pfam" id="PF15912">
    <property type="entry name" value="VIR_N"/>
    <property type="match status" value="1"/>
</dbReference>
<dbReference type="PANTHER" id="PTHR23185">
    <property type="entry name" value="PROTEIN VIRILIZER HOMOLOG"/>
    <property type="match status" value="1"/>
</dbReference>
<feature type="compositionally biased region" description="Basic and acidic residues" evidence="6">
    <location>
        <begin position="276"/>
        <end position="286"/>
    </location>
</feature>
<keyword evidence="9" id="KW-1185">Reference proteome</keyword>
<dbReference type="AlphaFoldDB" id="A0A9P9YKM9"/>
<sequence length="768" mass="87809">MAEVDDGSELLFFDTFSHEEVTDINLDLVQFPKPVFITQVRIIPLGARVQADFPGGVRLGATNPSKFDLEFFVNDLGMPAASAFENLGLLRYNQNDCIHLDCSQEKIVTDGLVLRGWYSTITLAIYGIFTNSVTEPIASPTLPCEPVGPEISNLSGEVLLPEDALKDEWQEPMQAEMLVAHKGNVSDYDPEDMEYGLSREHYHQHAEEQEQREIRRLRRSTHSTDHSPPPPPRRSHTHSESNDREYIRCSRDKSSRDWSRSPEYSSHRSRRKRSERSRSDVDEHKWPRTPPASIDSPTRPRSPDTMDYEDDDSRSHYKMQSSHYRHSSESLHRGERDREDEDRSCTPQEQFEPILSDDEIIGDDEEDDAVDAAAIAEYERELEAAAAAAPPAIDAFEPWQKPLLVYEGDMAAHFSKELETLKLLFKKLVLQTRCENVTAFSEEHGATLQEKNFVLQQFFGNDEVHLRQAANVLQIALSFQAACMQPQPAFKIRHIKLGARMAELLGSSEDLFQHLLKEHQFDPFEAVFRLYHEPYMALSIKLQLLKAVYALLDTRMGIEHFMASKHNGYQMIVESIKEAKLTRTKYALQAIIKKLHLWEGLESIQILCRRLFVDRIMIPGNLDQMEETVILCQQIEFAFEMLMDALFSSQLSYLQPRRFLPVSKKFEVVTDPTAQRGFANALQSYLGQHSLAESLLVMLGNCKELPATTYLSMLDLMHTLLRSHVGIDYFVDDAFPVTQTIVAILLGLDEVPRNPEEKEAKPEKLEPD</sequence>
<evidence type="ECO:0000259" key="7">
    <source>
        <dbReference type="Pfam" id="PF15912"/>
    </source>
</evidence>
<evidence type="ECO:0000256" key="3">
    <source>
        <dbReference type="ARBA" id="ARBA00022664"/>
    </source>
</evidence>
<comment type="similarity">
    <text evidence="2">Belongs to the vir family.</text>
</comment>
<reference evidence="8" key="1">
    <citation type="journal article" date="2023" name="Genome Biol. Evol.">
        <title>Long-read-based Genome Assembly of Drosophila gunungcola Reveals Fewer Chemosensory Genes in Flower-breeding Species.</title>
        <authorList>
            <person name="Negi A."/>
            <person name="Liao B.Y."/>
            <person name="Yeh S.D."/>
        </authorList>
    </citation>
    <scope>NUCLEOTIDE SEQUENCE</scope>
    <source>
        <strain evidence="8">Sukarami</strain>
    </source>
</reference>
<feature type="compositionally biased region" description="Basic and acidic residues" evidence="6">
    <location>
        <begin position="326"/>
        <end position="344"/>
    </location>
</feature>
<accession>A0A9P9YKM9</accession>
<evidence type="ECO:0000256" key="2">
    <source>
        <dbReference type="ARBA" id="ARBA00008371"/>
    </source>
</evidence>
<evidence type="ECO:0000256" key="1">
    <source>
        <dbReference type="ARBA" id="ARBA00004123"/>
    </source>
</evidence>
<evidence type="ECO:0000256" key="6">
    <source>
        <dbReference type="SAM" id="MobiDB-lite"/>
    </source>
</evidence>
<keyword evidence="3" id="KW-0507">mRNA processing</keyword>
<keyword evidence="4" id="KW-0508">mRNA splicing</keyword>
<dbReference type="EMBL" id="JAMKOV010000007">
    <property type="protein sequence ID" value="KAI8038681.1"/>
    <property type="molecule type" value="Genomic_DNA"/>
</dbReference>